<gene>
    <name evidence="2" type="ORF">AVEN_158760_1</name>
</gene>
<feature type="region of interest" description="Disordered" evidence="1">
    <location>
        <begin position="46"/>
        <end position="65"/>
    </location>
</feature>
<dbReference type="AlphaFoldDB" id="A0A4Y2MKQ4"/>
<comment type="caution">
    <text evidence="2">The sequence shown here is derived from an EMBL/GenBank/DDBJ whole genome shotgun (WGS) entry which is preliminary data.</text>
</comment>
<feature type="compositionally biased region" description="Low complexity" evidence="1">
    <location>
        <begin position="46"/>
        <end position="57"/>
    </location>
</feature>
<protein>
    <submittedName>
        <fullName evidence="2">Uncharacterized protein</fullName>
    </submittedName>
</protein>
<name>A0A4Y2MKQ4_ARAVE</name>
<evidence type="ECO:0000256" key="1">
    <source>
        <dbReference type="SAM" id="MobiDB-lite"/>
    </source>
</evidence>
<organism evidence="2 3">
    <name type="scientific">Araneus ventricosus</name>
    <name type="common">Orbweaver spider</name>
    <name type="synonym">Epeira ventricosa</name>
    <dbReference type="NCBI Taxonomy" id="182803"/>
    <lineage>
        <taxon>Eukaryota</taxon>
        <taxon>Metazoa</taxon>
        <taxon>Ecdysozoa</taxon>
        <taxon>Arthropoda</taxon>
        <taxon>Chelicerata</taxon>
        <taxon>Arachnida</taxon>
        <taxon>Araneae</taxon>
        <taxon>Araneomorphae</taxon>
        <taxon>Entelegynae</taxon>
        <taxon>Araneoidea</taxon>
        <taxon>Araneidae</taxon>
        <taxon>Araneus</taxon>
    </lineage>
</organism>
<proteinExistence type="predicted"/>
<accession>A0A4Y2MKQ4</accession>
<dbReference type="EMBL" id="BGPR01007467">
    <property type="protein sequence ID" value="GBN27072.1"/>
    <property type="molecule type" value="Genomic_DNA"/>
</dbReference>
<evidence type="ECO:0000313" key="2">
    <source>
        <dbReference type="EMBL" id="GBN27072.1"/>
    </source>
</evidence>
<evidence type="ECO:0000313" key="3">
    <source>
        <dbReference type="Proteomes" id="UP000499080"/>
    </source>
</evidence>
<reference evidence="2 3" key="1">
    <citation type="journal article" date="2019" name="Sci. Rep.">
        <title>Orb-weaving spider Araneus ventricosus genome elucidates the spidroin gene catalogue.</title>
        <authorList>
            <person name="Kono N."/>
            <person name="Nakamura H."/>
            <person name="Ohtoshi R."/>
            <person name="Moran D.A.P."/>
            <person name="Shinohara A."/>
            <person name="Yoshida Y."/>
            <person name="Fujiwara M."/>
            <person name="Mori M."/>
            <person name="Tomita M."/>
            <person name="Arakawa K."/>
        </authorList>
    </citation>
    <scope>NUCLEOTIDE SEQUENCE [LARGE SCALE GENOMIC DNA]</scope>
</reference>
<keyword evidence="3" id="KW-1185">Reference proteome</keyword>
<dbReference type="Proteomes" id="UP000499080">
    <property type="component" value="Unassembled WGS sequence"/>
</dbReference>
<sequence length="119" mass="13644">MKKFQEVELFQLELDNYLFVDSLIGGCQDASRYQNFEARIFHQTLQQRRSTSSSPQLDQVQVSARPQKISNTIGERFMAKEESAASVGTRPWTPEGRSLTWSIAFMLLLGIMEWPSRLG</sequence>